<proteinExistence type="predicted"/>
<evidence type="ECO:0000313" key="2">
    <source>
        <dbReference type="Proteomes" id="UP001234297"/>
    </source>
</evidence>
<dbReference type="EMBL" id="CM056814">
    <property type="protein sequence ID" value="KAJ8627555.1"/>
    <property type="molecule type" value="Genomic_DNA"/>
</dbReference>
<evidence type="ECO:0000313" key="1">
    <source>
        <dbReference type="EMBL" id="KAJ8627555.1"/>
    </source>
</evidence>
<dbReference type="Proteomes" id="UP001234297">
    <property type="component" value="Chromosome 6"/>
</dbReference>
<keyword evidence="2" id="KW-1185">Reference proteome</keyword>
<comment type="caution">
    <text evidence="1">The sequence shown here is derived from an EMBL/GenBank/DDBJ whole genome shotgun (WGS) entry which is preliminary data.</text>
</comment>
<name>A0ACC2L2C1_PERAE</name>
<accession>A0ACC2L2C1</accession>
<reference evidence="1 2" key="1">
    <citation type="journal article" date="2022" name="Hortic Res">
        <title>A haplotype resolved chromosomal level avocado genome allows analysis of novel avocado genes.</title>
        <authorList>
            <person name="Nath O."/>
            <person name="Fletcher S.J."/>
            <person name="Hayward A."/>
            <person name="Shaw L.M."/>
            <person name="Masouleh A.K."/>
            <person name="Furtado A."/>
            <person name="Henry R.J."/>
            <person name="Mitter N."/>
        </authorList>
    </citation>
    <scope>NUCLEOTIDE SEQUENCE [LARGE SCALE GENOMIC DNA]</scope>
    <source>
        <strain evidence="2">cv. Hass</strain>
    </source>
</reference>
<gene>
    <name evidence="1" type="ORF">MRB53_020862</name>
</gene>
<organism evidence="1 2">
    <name type="scientific">Persea americana</name>
    <name type="common">Avocado</name>
    <dbReference type="NCBI Taxonomy" id="3435"/>
    <lineage>
        <taxon>Eukaryota</taxon>
        <taxon>Viridiplantae</taxon>
        <taxon>Streptophyta</taxon>
        <taxon>Embryophyta</taxon>
        <taxon>Tracheophyta</taxon>
        <taxon>Spermatophyta</taxon>
        <taxon>Magnoliopsida</taxon>
        <taxon>Magnoliidae</taxon>
        <taxon>Laurales</taxon>
        <taxon>Lauraceae</taxon>
        <taxon>Persea</taxon>
    </lineage>
</organism>
<sequence>MKTWAVRLSSSRGLTTLKDTQQQLTKWQRRCKGTLTSYGENSSNLRTISYTAQHQKMIKTALRDGGLKRLQSKVQGERQERSKKV</sequence>
<protein>
    <submittedName>
        <fullName evidence="1">Uncharacterized protein</fullName>
    </submittedName>
</protein>